<feature type="compositionally biased region" description="Basic residues" evidence="1">
    <location>
        <begin position="105"/>
        <end position="118"/>
    </location>
</feature>
<name>A0A9P4HC35_9PLEO</name>
<evidence type="ECO:0000313" key="3">
    <source>
        <dbReference type="Proteomes" id="UP000799777"/>
    </source>
</evidence>
<comment type="caution">
    <text evidence="2">The sequence shown here is derived from an EMBL/GenBank/DDBJ whole genome shotgun (WGS) entry which is preliminary data.</text>
</comment>
<proteinExistence type="predicted"/>
<dbReference type="Proteomes" id="UP000799777">
    <property type="component" value="Unassembled WGS sequence"/>
</dbReference>
<dbReference type="OrthoDB" id="3773439at2759"/>
<evidence type="ECO:0000313" key="2">
    <source>
        <dbReference type="EMBL" id="KAF2031843.1"/>
    </source>
</evidence>
<dbReference type="AlphaFoldDB" id="A0A9P4HC35"/>
<feature type="non-terminal residue" evidence="2">
    <location>
        <position position="199"/>
    </location>
</feature>
<dbReference type="EMBL" id="ML978177">
    <property type="protein sequence ID" value="KAF2031843.1"/>
    <property type="molecule type" value="Genomic_DNA"/>
</dbReference>
<accession>A0A9P4HC35</accession>
<reference evidence="2" key="1">
    <citation type="journal article" date="2020" name="Stud. Mycol.">
        <title>101 Dothideomycetes genomes: a test case for predicting lifestyles and emergence of pathogens.</title>
        <authorList>
            <person name="Haridas S."/>
            <person name="Albert R."/>
            <person name="Binder M."/>
            <person name="Bloem J."/>
            <person name="Labutti K."/>
            <person name="Salamov A."/>
            <person name="Andreopoulos B."/>
            <person name="Baker S."/>
            <person name="Barry K."/>
            <person name="Bills G."/>
            <person name="Bluhm B."/>
            <person name="Cannon C."/>
            <person name="Castanera R."/>
            <person name="Culley D."/>
            <person name="Daum C."/>
            <person name="Ezra D."/>
            <person name="Gonzalez J."/>
            <person name="Henrissat B."/>
            <person name="Kuo A."/>
            <person name="Liang C."/>
            <person name="Lipzen A."/>
            <person name="Lutzoni F."/>
            <person name="Magnuson J."/>
            <person name="Mondo S."/>
            <person name="Nolan M."/>
            <person name="Ohm R."/>
            <person name="Pangilinan J."/>
            <person name="Park H.-J."/>
            <person name="Ramirez L."/>
            <person name="Alfaro M."/>
            <person name="Sun H."/>
            <person name="Tritt A."/>
            <person name="Yoshinaga Y."/>
            <person name="Zwiers L.-H."/>
            <person name="Turgeon B."/>
            <person name="Goodwin S."/>
            <person name="Spatafora J."/>
            <person name="Crous P."/>
            <person name="Grigoriev I."/>
        </authorList>
    </citation>
    <scope>NUCLEOTIDE SEQUENCE</scope>
    <source>
        <strain evidence="2">CBS 110217</strain>
    </source>
</reference>
<feature type="compositionally biased region" description="Low complexity" evidence="1">
    <location>
        <begin position="120"/>
        <end position="133"/>
    </location>
</feature>
<gene>
    <name evidence="2" type="ORF">EK21DRAFT_25953</name>
</gene>
<keyword evidence="3" id="KW-1185">Reference proteome</keyword>
<organism evidence="2 3">
    <name type="scientific">Setomelanomma holmii</name>
    <dbReference type="NCBI Taxonomy" id="210430"/>
    <lineage>
        <taxon>Eukaryota</taxon>
        <taxon>Fungi</taxon>
        <taxon>Dikarya</taxon>
        <taxon>Ascomycota</taxon>
        <taxon>Pezizomycotina</taxon>
        <taxon>Dothideomycetes</taxon>
        <taxon>Pleosporomycetidae</taxon>
        <taxon>Pleosporales</taxon>
        <taxon>Pleosporineae</taxon>
        <taxon>Phaeosphaeriaceae</taxon>
        <taxon>Setomelanomma</taxon>
    </lineage>
</organism>
<feature type="region of interest" description="Disordered" evidence="1">
    <location>
        <begin position="96"/>
        <end position="148"/>
    </location>
</feature>
<sequence>LPYQSIVSLNMPPRPGYIPGHPIPEPVQGEYPFGDTENHNNSYIIHLMDERELTYTKAAEVYSAKFSHDVITDEAVRKRHIRCLLRLKAKYGMKPESQIGPVSKNVKRRGSPRAKATKRPAPFSTSTSPAASPSPQPRTSKKRKTNHRSFEKTCIVIWHDANGMSFKSIREKLEKEQGWSLGLGTVEKYYYLTLEKVYG</sequence>
<feature type="non-terminal residue" evidence="2">
    <location>
        <position position="1"/>
    </location>
</feature>
<protein>
    <submittedName>
        <fullName evidence="2">Uncharacterized protein</fullName>
    </submittedName>
</protein>
<evidence type="ECO:0000256" key="1">
    <source>
        <dbReference type="SAM" id="MobiDB-lite"/>
    </source>
</evidence>